<keyword evidence="6 7" id="KW-0961">Cell wall biogenesis/degradation</keyword>
<evidence type="ECO:0000256" key="3">
    <source>
        <dbReference type="ARBA" id="ARBA00022737"/>
    </source>
</evidence>
<evidence type="ECO:0000313" key="10">
    <source>
        <dbReference type="Proteomes" id="UP001194273"/>
    </source>
</evidence>
<keyword evidence="10" id="KW-1185">Reference proteome</keyword>
<evidence type="ECO:0000256" key="2">
    <source>
        <dbReference type="ARBA" id="ARBA00022679"/>
    </source>
</evidence>
<keyword evidence="3" id="KW-0677">Repeat</keyword>
<dbReference type="Pfam" id="PF01473">
    <property type="entry name" value="Choline_bind_1"/>
    <property type="match status" value="1"/>
</dbReference>
<evidence type="ECO:0000256" key="6">
    <source>
        <dbReference type="ARBA" id="ARBA00023316"/>
    </source>
</evidence>
<dbReference type="Pfam" id="PF19127">
    <property type="entry name" value="Choline_bind_3"/>
    <property type="match status" value="1"/>
</dbReference>
<evidence type="ECO:0000313" key="9">
    <source>
        <dbReference type="EMBL" id="MBE5024539.1"/>
    </source>
</evidence>
<feature type="active site" description="Proton donor/acceptor" evidence="7">
    <location>
        <position position="268"/>
    </location>
</feature>
<name>A0ABR9QTX9_9ACTN</name>
<dbReference type="InterPro" id="IPR050979">
    <property type="entry name" value="LD-transpeptidase"/>
</dbReference>
<sequence length="317" mass="36255">YYYDARGEMVRGWLDLDGKRYRLDIDDGHLWTGWYTVDGLWYYGREDGSILTGSGWVSVDGRTFYLDPGTGAAHRGWLDLDGKRYRLDIDDGHLWTGWYTVDGLWYYGCEDGSIIFGWLDLGDRRFRLDRDRGFLWIGWFDVDGSWYYSGSDGAIYRGRHVIDGVTYDFGEDGKVTIPPGMAQMASKAQRYGSGTNYLVMIDTSNNYLGVFTWNGSAWTLSKYWRCSSGAPSSPTVTGQYVVGAKGYSFGHGYTCYYYTQFFGDYLIHSIKYYPGTFNVMDGRLGMNISLGCVRLSLDHAKWIYDNIPRGTTVVTYR</sequence>
<accession>A0ABR9QTX9</accession>
<gene>
    <name evidence="9" type="ORF">INF26_06710</name>
</gene>
<evidence type="ECO:0000256" key="1">
    <source>
        <dbReference type="ARBA" id="ARBA00004752"/>
    </source>
</evidence>
<dbReference type="InterPro" id="IPR005490">
    <property type="entry name" value="LD_TPept_cat_dom"/>
</dbReference>
<proteinExistence type="predicted"/>
<dbReference type="CDD" id="cd16913">
    <property type="entry name" value="YkuD_like"/>
    <property type="match status" value="1"/>
</dbReference>
<dbReference type="PANTHER" id="PTHR30582">
    <property type="entry name" value="L,D-TRANSPEPTIDASE"/>
    <property type="match status" value="1"/>
</dbReference>
<dbReference type="Gene3D" id="2.40.440.10">
    <property type="entry name" value="L,D-transpeptidase catalytic domain-like"/>
    <property type="match status" value="1"/>
</dbReference>
<dbReference type="SUPFAM" id="SSF141523">
    <property type="entry name" value="L,D-transpeptidase catalytic domain-like"/>
    <property type="match status" value="1"/>
</dbReference>
<evidence type="ECO:0000256" key="5">
    <source>
        <dbReference type="ARBA" id="ARBA00022984"/>
    </source>
</evidence>
<keyword evidence="2" id="KW-0808">Transferase</keyword>
<keyword evidence="5 7" id="KW-0573">Peptidoglycan synthesis</keyword>
<feature type="domain" description="L,D-TPase catalytic" evidence="8">
    <location>
        <begin position="197"/>
        <end position="316"/>
    </location>
</feature>
<keyword evidence="4 7" id="KW-0133">Cell shape</keyword>
<evidence type="ECO:0000256" key="4">
    <source>
        <dbReference type="ARBA" id="ARBA00022960"/>
    </source>
</evidence>
<dbReference type="Proteomes" id="UP001194273">
    <property type="component" value="Unassembled WGS sequence"/>
</dbReference>
<comment type="caution">
    <text evidence="9">The sequence shown here is derived from an EMBL/GenBank/DDBJ whole genome shotgun (WGS) entry which is preliminary data.</text>
</comment>
<evidence type="ECO:0000259" key="8">
    <source>
        <dbReference type="PROSITE" id="PS52029"/>
    </source>
</evidence>
<comment type="pathway">
    <text evidence="1 7">Cell wall biogenesis; peptidoglycan biosynthesis.</text>
</comment>
<organism evidence="9 10">
    <name type="scientific">Thermophilibacter gallinarum</name>
    <dbReference type="NCBI Taxonomy" id="2779357"/>
    <lineage>
        <taxon>Bacteria</taxon>
        <taxon>Bacillati</taxon>
        <taxon>Actinomycetota</taxon>
        <taxon>Coriobacteriia</taxon>
        <taxon>Coriobacteriales</taxon>
        <taxon>Atopobiaceae</taxon>
        <taxon>Thermophilibacter</taxon>
    </lineage>
</organism>
<reference evidence="9 10" key="1">
    <citation type="submission" date="2020-10" db="EMBL/GenBank/DDBJ databases">
        <title>ChiBAC.</title>
        <authorList>
            <person name="Zenner C."/>
            <person name="Hitch T.C.A."/>
            <person name="Clavel T."/>
        </authorList>
    </citation>
    <scope>NUCLEOTIDE SEQUENCE [LARGE SCALE GENOMIC DNA]</scope>
    <source>
        <strain evidence="9 10">DSM 107455</strain>
    </source>
</reference>
<protein>
    <submittedName>
        <fullName evidence="9">L,D-transpeptidase family protein</fullName>
    </submittedName>
</protein>
<dbReference type="RefSeq" id="WP_193530136.1">
    <property type="nucleotide sequence ID" value="NZ_JADCJZ010000003.1"/>
</dbReference>
<feature type="non-terminal residue" evidence="9">
    <location>
        <position position="1"/>
    </location>
</feature>
<dbReference type="InterPro" id="IPR038063">
    <property type="entry name" value="Transpep_catalytic_dom"/>
</dbReference>
<dbReference type="Pfam" id="PF03734">
    <property type="entry name" value="YkuD"/>
    <property type="match status" value="1"/>
</dbReference>
<dbReference type="SUPFAM" id="SSF69360">
    <property type="entry name" value="Cell wall binding repeat"/>
    <property type="match status" value="1"/>
</dbReference>
<feature type="active site" description="Nucleophile" evidence="7">
    <location>
        <position position="292"/>
    </location>
</feature>
<dbReference type="PANTHER" id="PTHR30582:SF2">
    <property type="entry name" value="L,D-TRANSPEPTIDASE YCIB-RELATED"/>
    <property type="match status" value="1"/>
</dbReference>
<dbReference type="PROSITE" id="PS52029">
    <property type="entry name" value="LD_TPASE"/>
    <property type="match status" value="1"/>
</dbReference>
<evidence type="ECO:0000256" key="7">
    <source>
        <dbReference type="PROSITE-ProRule" id="PRU01373"/>
    </source>
</evidence>
<dbReference type="EMBL" id="JADCJZ010000003">
    <property type="protein sequence ID" value="MBE5024539.1"/>
    <property type="molecule type" value="Genomic_DNA"/>
</dbReference>
<dbReference type="InterPro" id="IPR018337">
    <property type="entry name" value="Cell_wall/Cho-bd_repeat"/>
</dbReference>
<dbReference type="Gene3D" id="2.10.270.10">
    <property type="entry name" value="Cholin Binding"/>
    <property type="match status" value="3"/>
</dbReference>